<dbReference type="GO" id="GO:0003735">
    <property type="term" value="F:structural constituent of ribosome"/>
    <property type="evidence" value="ECO:0007669"/>
    <property type="project" value="InterPro"/>
</dbReference>
<dbReference type="PROSITE" id="PS00475">
    <property type="entry name" value="RIBOSOMAL_L15"/>
    <property type="match status" value="1"/>
</dbReference>
<feature type="domain" description="Large ribosomal subunit protein uL15/eL18" evidence="7">
    <location>
        <begin position="76"/>
        <end position="144"/>
    </location>
</feature>
<dbReference type="InterPro" id="IPR005749">
    <property type="entry name" value="Ribosomal_uL15_bac-type"/>
</dbReference>
<feature type="region of interest" description="Disordered" evidence="6">
    <location>
        <begin position="1"/>
        <end position="58"/>
    </location>
</feature>
<comment type="similarity">
    <text evidence="1 4 5">Belongs to the universal ribosomal protein uL15 family.</text>
</comment>
<comment type="caution">
    <text evidence="8">The sequence shown here is derived from an EMBL/GenBank/DDBJ whole genome shotgun (WGS) entry which is preliminary data.</text>
</comment>
<dbReference type="InterPro" id="IPR036227">
    <property type="entry name" value="Ribosomal_uL15/eL18_sf"/>
</dbReference>
<evidence type="ECO:0000256" key="1">
    <source>
        <dbReference type="ARBA" id="ARBA00007320"/>
    </source>
</evidence>
<keyword evidence="4" id="KW-0694">RNA-binding</keyword>
<evidence type="ECO:0000313" key="8">
    <source>
        <dbReference type="EMBL" id="TWT36765.1"/>
    </source>
</evidence>
<dbReference type="GO" id="GO:0022625">
    <property type="term" value="C:cytosolic large ribosomal subunit"/>
    <property type="evidence" value="ECO:0007669"/>
    <property type="project" value="TreeGrafter"/>
</dbReference>
<sequence>MILDDVHRGIQKNKKRKRIGRGPGSGHGKTSGRGHKGQGSRAGNSSHPTFAGGSMPMVRRVPKRGFNNRFADTVVVVNVGQIDAAFDAGEEVTLEALAAKNLAKGRFDLLKVLGDGELTKKLKISGHRFSKSAAEKIEKAGGEMVVLPGKTPVAEKQREARAKKKAAKS</sequence>
<gene>
    <name evidence="4 8" type="primary">rplO</name>
    <name evidence="8" type="ORF">KOR34_17050</name>
</gene>
<dbReference type="RefSeq" id="WP_146563939.1">
    <property type="nucleotide sequence ID" value="NZ_SIHJ01000001.1"/>
</dbReference>
<proteinExistence type="inferred from homology"/>
<name>A0A5C5VGD5_9BACT</name>
<dbReference type="Proteomes" id="UP000316714">
    <property type="component" value="Unassembled WGS sequence"/>
</dbReference>
<dbReference type="PANTHER" id="PTHR12934">
    <property type="entry name" value="50S RIBOSOMAL PROTEIN L15"/>
    <property type="match status" value="1"/>
</dbReference>
<dbReference type="GO" id="GO:0019843">
    <property type="term" value="F:rRNA binding"/>
    <property type="evidence" value="ECO:0007669"/>
    <property type="project" value="UniProtKB-UniRule"/>
</dbReference>
<evidence type="ECO:0000256" key="3">
    <source>
        <dbReference type="ARBA" id="ARBA00023274"/>
    </source>
</evidence>
<dbReference type="Gene3D" id="3.100.10.10">
    <property type="match status" value="1"/>
</dbReference>
<evidence type="ECO:0000256" key="6">
    <source>
        <dbReference type="SAM" id="MobiDB-lite"/>
    </source>
</evidence>
<dbReference type="InterPro" id="IPR021131">
    <property type="entry name" value="Ribosomal_uL15/eL18"/>
</dbReference>
<comment type="function">
    <text evidence="4">Binds to the 23S rRNA.</text>
</comment>
<dbReference type="InterPro" id="IPR030878">
    <property type="entry name" value="Ribosomal_uL15"/>
</dbReference>
<dbReference type="EMBL" id="SIHJ01000001">
    <property type="protein sequence ID" value="TWT36765.1"/>
    <property type="molecule type" value="Genomic_DNA"/>
</dbReference>
<evidence type="ECO:0000256" key="5">
    <source>
        <dbReference type="RuleBase" id="RU003888"/>
    </source>
</evidence>
<dbReference type="PANTHER" id="PTHR12934:SF11">
    <property type="entry name" value="LARGE RIBOSOMAL SUBUNIT PROTEIN UL15M"/>
    <property type="match status" value="1"/>
</dbReference>
<dbReference type="Pfam" id="PF00828">
    <property type="entry name" value="Ribosomal_L27A"/>
    <property type="match status" value="1"/>
</dbReference>
<dbReference type="OrthoDB" id="9810293at2"/>
<dbReference type="AlphaFoldDB" id="A0A5C5VGD5"/>
<feature type="compositionally biased region" description="Basic residues" evidence="6">
    <location>
        <begin position="9"/>
        <end position="20"/>
    </location>
</feature>
<evidence type="ECO:0000256" key="4">
    <source>
        <dbReference type="HAMAP-Rule" id="MF_01341"/>
    </source>
</evidence>
<dbReference type="HAMAP" id="MF_01341">
    <property type="entry name" value="Ribosomal_uL15"/>
    <property type="match status" value="1"/>
</dbReference>
<keyword evidence="4" id="KW-0699">rRNA-binding</keyword>
<accession>A0A5C5VGD5</accession>
<keyword evidence="9" id="KW-1185">Reference proteome</keyword>
<protein>
    <recommendedName>
        <fullName evidence="4">Large ribosomal subunit protein uL15</fullName>
    </recommendedName>
</protein>
<dbReference type="NCBIfam" id="TIGR01071">
    <property type="entry name" value="rplO_bact"/>
    <property type="match status" value="1"/>
</dbReference>
<dbReference type="GO" id="GO:0006412">
    <property type="term" value="P:translation"/>
    <property type="evidence" value="ECO:0007669"/>
    <property type="project" value="UniProtKB-UniRule"/>
</dbReference>
<evidence type="ECO:0000256" key="2">
    <source>
        <dbReference type="ARBA" id="ARBA00022980"/>
    </source>
</evidence>
<dbReference type="InterPro" id="IPR001196">
    <property type="entry name" value="Ribosomal_uL15_CS"/>
</dbReference>
<reference evidence="8 9" key="1">
    <citation type="submission" date="2019-02" db="EMBL/GenBank/DDBJ databases">
        <title>Deep-cultivation of Planctomycetes and their phenomic and genomic characterization uncovers novel biology.</title>
        <authorList>
            <person name="Wiegand S."/>
            <person name="Jogler M."/>
            <person name="Boedeker C."/>
            <person name="Pinto D."/>
            <person name="Vollmers J."/>
            <person name="Rivas-Marin E."/>
            <person name="Kohn T."/>
            <person name="Peeters S.H."/>
            <person name="Heuer A."/>
            <person name="Rast P."/>
            <person name="Oberbeckmann S."/>
            <person name="Bunk B."/>
            <person name="Jeske O."/>
            <person name="Meyerdierks A."/>
            <person name="Storesund J.E."/>
            <person name="Kallscheuer N."/>
            <person name="Luecker S."/>
            <person name="Lage O.M."/>
            <person name="Pohl T."/>
            <person name="Merkel B.J."/>
            <person name="Hornburger P."/>
            <person name="Mueller R.-W."/>
            <person name="Bruemmer F."/>
            <person name="Labrenz M."/>
            <person name="Spormann A.M."/>
            <person name="Op Den Camp H."/>
            <person name="Overmann J."/>
            <person name="Amann R."/>
            <person name="Jetten M.S.M."/>
            <person name="Mascher T."/>
            <person name="Medema M.H."/>
            <person name="Devos D.P."/>
            <person name="Kaster A.-K."/>
            <person name="Ovreas L."/>
            <person name="Rohde M."/>
            <person name="Galperin M.Y."/>
            <person name="Jogler C."/>
        </authorList>
    </citation>
    <scope>NUCLEOTIDE SEQUENCE [LARGE SCALE GENOMIC DNA]</scope>
    <source>
        <strain evidence="8 9">KOR34</strain>
    </source>
</reference>
<feature type="region of interest" description="Disordered" evidence="6">
    <location>
        <begin position="148"/>
        <end position="169"/>
    </location>
</feature>
<dbReference type="SUPFAM" id="SSF52080">
    <property type="entry name" value="Ribosomal proteins L15p and L18e"/>
    <property type="match status" value="1"/>
</dbReference>
<comment type="subunit">
    <text evidence="4">Part of the 50S ribosomal subunit.</text>
</comment>
<keyword evidence="3 4" id="KW-0687">Ribonucleoprotein</keyword>
<evidence type="ECO:0000313" key="9">
    <source>
        <dbReference type="Proteomes" id="UP000316714"/>
    </source>
</evidence>
<evidence type="ECO:0000259" key="7">
    <source>
        <dbReference type="Pfam" id="PF00828"/>
    </source>
</evidence>
<organism evidence="8 9">
    <name type="scientific">Posidoniimonas corsicana</name>
    <dbReference type="NCBI Taxonomy" id="1938618"/>
    <lineage>
        <taxon>Bacteria</taxon>
        <taxon>Pseudomonadati</taxon>
        <taxon>Planctomycetota</taxon>
        <taxon>Planctomycetia</taxon>
        <taxon>Pirellulales</taxon>
        <taxon>Lacipirellulaceae</taxon>
        <taxon>Posidoniimonas</taxon>
    </lineage>
</organism>
<keyword evidence="2 4" id="KW-0689">Ribosomal protein</keyword>